<dbReference type="InterPro" id="IPR040007">
    <property type="entry name" value="Tho2"/>
</dbReference>
<feature type="domain" description="THO complex subunitTHOC2 C-terminal" evidence="7">
    <location>
        <begin position="1212"/>
        <end position="1513"/>
    </location>
</feature>
<evidence type="ECO:0000256" key="1">
    <source>
        <dbReference type="ARBA" id="ARBA00004123"/>
    </source>
</evidence>
<evidence type="ECO:0000256" key="2">
    <source>
        <dbReference type="ARBA" id="ARBA00007857"/>
    </source>
</evidence>
<feature type="compositionally biased region" description="Basic and acidic residues" evidence="6">
    <location>
        <begin position="1939"/>
        <end position="1948"/>
    </location>
</feature>
<feature type="compositionally biased region" description="Basic and acidic residues" evidence="6">
    <location>
        <begin position="1916"/>
        <end position="1932"/>
    </location>
</feature>
<feature type="compositionally biased region" description="Basic and acidic residues" evidence="6">
    <location>
        <begin position="1583"/>
        <end position="1598"/>
    </location>
</feature>
<feature type="compositionally biased region" description="Polar residues" evidence="6">
    <location>
        <begin position="1572"/>
        <end position="1581"/>
    </location>
</feature>
<evidence type="ECO:0000259" key="7">
    <source>
        <dbReference type="Pfam" id="PF11262"/>
    </source>
</evidence>
<dbReference type="GO" id="GO:0006397">
    <property type="term" value="P:mRNA processing"/>
    <property type="evidence" value="ECO:0007669"/>
    <property type="project" value="InterPro"/>
</dbReference>
<keyword evidence="11" id="KW-1185">Reference proteome</keyword>
<dbReference type="InterPro" id="IPR021418">
    <property type="entry name" value="THO_THOC2_C"/>
</dbReference>
<dbReference type="Pfam" id="PF16134">
    <property type="entry name" value="THOC2_N"/>
    <property type="match status" value="1"/>
</dbReference>
<feature type="compositionally biased region" description="Acidic residues" evidence="6">
    <location>
        <begin position="1105"/>
        <end position="1114"/>
    </location>
</feature>
<dbReference type="Proteomes" id="UP001219567">
    <property type="component" value="Chromosome 1"/>
</dbReference>
<comment type="subcellular location">
    <subcellularLocation>
        <location evidence="1">Nucleus</location>
    </subcellularLocation>
</comment>
<protein>
    <recommendedName>
        <fullName evidence="3">THO complex subunit 2</fullName>
    </recommendedName>
</protein>
<dbReference type="PROSITE" id="PS50817">
    <property type="entry name" value="INTEIN_N_TER"/>
    <property type="match status" value="1"/>
</dbReference>
<feature type="compositionally biased region" description="Low complexity" evidence="6">
    <location>
        <begin position="1639"/>
        <end position="1650"/>
    </location>
</feature>
<dbReference type="GO" id="GO:0016539">
    <property type="term" value="P:intein-mediated protein splicing"/>
    <property type="evidence" value="ECO:0007669"/>
    <property type="project" value="InterPro"/>
</dbReference>
<dbReference type="Pfam" id="PF11262">
    <property type="entry name" value="Tho2"/>
    <property type="match status" value="1"/>
</dbReference>
<feature type="compositionally biased region" description="Polar residues" evidence="6">
    <location>
        <begin position="1067"/>
        <end position="1094"/>
    </location>
</feature>
<sequence>MNRESVGMEPARPMAFSRRKRAHGAAALGLEASDGIAEAEAYELSTAQPDTEIPSFTTMPTFAHAGFDSLTPGEYSWMIPSIFMVFALTALGVYGVWLPSAVGEAVDQSQLSAIREKLHSETDLCTENVLELLRNVALQGSNPAETVASVLSGEGTWPDKLLDLFWAIDWELDARLALHQDDGAEDDVGDDKEVSVPLSAARARLAGVLSQLITQGTLTRELLCLRLDAPLLAAAQFVHAQSFSRRAIQIRTAFFFKQQKYNLIREENEGYSALINELVIHRGPPMLANYKEVGLPGATWTAPYTINEQESGADRDTRAFSMLQNITALVGYFRLDSIRVLDLTLAVFAMYVVHHSPFFLSLLRQSRWKSDQIAAVLGMQYAYFVQADTREDTPEELYTMTGLLLRHKLVSLEELTPYIAPDNGYATLKAKYQDALAEKAAGVGANALTMAAPLTNDEDAETGKQSETRDDTSTPKDTPVQLLHVLRATLAVGAVDLVRPILVEHPWIFGASPSLTAIYLRLTEHMISPVMQHLSLANTVPDTALGHLLPARNTTEPPALKLTLYAPEPYANVHNRFVYFVSDWAKDIVQCEDSQAVIELALPFIAPVGAQIGQSLPLIQMLCRLTAAHWAEDRQTWLAFVRTQLLPGISLAESNAALLHELWSILSEMPYTNRFQLYGEWKHRAYKNPDLKFRKLDTEREARGILRRVSTDNVRSSGRSLAKASHPNPTIFFAVVLHQIQSYDNLIEPVVDAAKYLTPVEYDIFSFSLIEALSNPEKDRTKSDGTNASLWLKSLAAFAGAFYKKYPAMECTPLLQYLTNRLKNNHVKDLIVFSELIQKMAGIEPIGELSEQQIAALTGGVLLQSEAAMTHIPTAPNAGSVPTTILVARTMYKKGGARLLATLVSSHLALPILILMAQQREACVFLDTDAESHIKSLASTFDHVQETLFQYVHFLVSTMAADSYASLLPSPEDLCRRFGLQATIAFHLARPKLAYAVKVSNSSLTKATRFDPSSKKKDKGSASPADGKDNDMPDGAAATQADTVESASDAHIDQKGQDQMAVDDPNPEQTTPSPSTDLQTEQGAIHNQDTTTEPESSEVLLDDSQLGDESELGQEAEASHATHETSPSAKDKQNATLTPTDLAPQDIAQEDVSNAVAAANHLNDNDVEMTEATSASVHDSQTSKKQDETIWQPALVSVIEGMKQILSTDILNAIGAPFYVTFWQLSLCDIVVPMDRYQQEISRLRQWLRDVEQATDLGESLKVSARVRLQDTIAQLTQELKEQTLAHQATRRRLQLEKQHYFADAANKGCIAQQLISECLHPRALLSPVDAMFAAKFLRTLHLNGTRNLSTLAVYDAVFRQHVAPTLFAATENEARNYARFLAGVLNDTQTWLLSEDVYKREALGENLPGFRLSWQGMPGMRKRDSDQPLTWYAYRGIVLQWYQSLCDAFAVCLSSDEYMRIRNAIVVLNRVSAYFPLYEQHGKQLEASVDHLIHTETRGDLKVLAQGLVATLRKRASEWVGLACFTYVVPEKKPVETPHEPQKHSSTKAGDLSKETTDLKTDNVEGKRQGDTPSTSNFQGAQRERPSGASRRSKDEFASSPATPLRSAAQHPSPTIAKEPRQSRSAAQSQSTPIKGTAAAQSKDASASKSAREQVSRPSFAERKRDAPLKSETRDTRDTPPARDTKSNQRDTRADDRTSRNDRQATEARQEANADRSTRDSRDTSHNARQRATARASGDARGSQNASGQQRSELSGGTPVHLRIRGSDRSNDRETHSDPRAPMREDRDRDREPRTRGWGRRNEEARPTYAERDRNRDRDTLPSSRGRDNGWETTNERNVDRTESNARWDRRRNDSWRSDRTDRYERTDRSTADTESTKRHGDDDRSNSRKRSLADRLTGTEASSTPNSPSAPPRDTPDTKRKKTEQKEERWGSQSGARSDRWNDRERDRRRRRAGGDH</sequence>
<dbReference type="PANTHER" id="PTHR21597:SF0">
    <property type="entry name" value="THO COMPLEX SUBUNIT 2"/>
    <property type="match status" value="1"/>
</dbReference>
<evidence type="ECO:0000256" key="6">
    <source>
        <dbReference type="SAM" id="MobiDB-lite"/>
    </source>
</evidence>
<evidence type="ECO:0000256" key="4">
    <source>
        <dbReference type="ARBA" id="ARBA00023242"/>
    </source>
</evidence>
<feature type="compositionally biased region" description="Basic and acidic residues" evidence="6">
    <location>
        <begin position="1117"/>
        <end position="1133"/>
    </location>
</feature>
<feature type="region of interest" description="Disordered" evidence="6">
    <location>
        <begin position="452"/>
        <end position="477"/>
    </location>
</feature>
<dbReference type="GO" id="GO:0000445">
    <property type="term" value="C:THO complex part of transcription export complex"/>
    <property type="evidence" value="ECO:0007669"/>
    <property type="project" value="TreeGrafter"/>
</dbReference>
<evidence type="ECO:0000259" key="8">
    <source>
        <dbReference type="Pfam" id="PF11732"/>
    </source>
</evidence>
<proteinExistence type="inferred from homology"/>
<feature type="compositionally biased region" description="Basic and acidic residues" evidence="6">
    <location>
        <begin position="1552"/>
        <end position="1571"/>
    </location>
</feature>
<feature type="region of interest" description="Disordered" evidence="6">
    <location>
        <begin position="1535"/>
        <end position="1959"/>
    </location>
</feature>
<feature type="compositionally biased region" description="Basic and acidic residues" evidence="6">
    <location>
        <begin position="1766"/>
        <end position="1888"/>
    </location>
</feature>
<evidence type="ECO:0000256" key="5">
    <source>
        <dbReference type="SAM" id="Coils"/>
    </source>
</evidence>
<reference evidence="10 11" key="1">
    <citation type="submission" date="2023-03" db="EMBL/GenBank/DDBJ databases">
        <title>Mating type loci evolution in Malassezia.</title>
        <authorList>
            <person name="Coelho M.A."/>
        </authorList>
    </citation>
    <scope>NUCLEOTIDE SEQUENCE [LARGE SCALE GENOMIC DNA]</scope>
    <source>
        <strain evidence="10 11">CBS 9725</strain>
    </source>
</reference>
<feature type="compositionally biased region" description="Polar residues" evidence="6">
    <location>
        <begin position="1743"/>
        <end position="1756"/>
    </location>
</feature>
<dbReference type="EMBL" id="CP119943">
    <property type="protein sequence ID" value="WFC97500.1"/>
    <property type="molecule type" value="Genomic_DNA"/>
</dbReference>
<name>A0AAJ5YNW5_9BASI</name>
<feature type="compositionally biased region" description="Basic and acidic residues" evidence="6">
    <location>
        <begin position="461"/>
        <end position="474"/>
    </location>
</feature>
<dbReference type="Pfam" id="PF11732">
    <property type="entry name" value="Thoc2"/>
    <property type="match status" value="1"/>
</dbReference>
<feature type="domain" description="THO complex subunitTHOC2 N-terminal" evidence="8">
    <location>
        <begin position="721"/>
        <end position="796"/>
    </location>
</feature>
<feature type="compositionally biased region" description="Basic and acidic residues" evidence="6">
    <location>
        <begin position="1535"/>
        <end position="1544"/>
    </location>
</feature>
<feature type="region of interest" description="Disordered" evidence="6">
    <location>
        <begin position="1008"/>
        <end position="1136"/>
    </location>
</feature>
<dbReference type="InterPro" id="IPR006141">
    <property type="entry name" value="Intein_N"/>
</dbReference>
<feature type="compositionally biased region" description="Basic residues" evidence="6">
    <location>
        <begin position="1949"/>
        <end position="1959"/>
    </location>
</feature>
<accession>A0AAJ5YNW5</accession>
<evidence type="ECO:0000313" key="10">
    <source>
        <dbReference type="EMBL" id="WFC97500.1"/>
    </source>
</evidence>
<evidence type="ECO:0000259" key="9">
    <source>
        <dbReference type="Pfam" id="PF16134"/>
    </source>
</evidence>
<evidence type="ECO:0000256" key="3">
    <source>
        <dbReference type="ARBA" id="ARBA00019596"/>
    </source>
</evidence>
<feature type="coiled-coil region" evidence="5">
    <location>
        <begin position="1234"/>
        <end position="1293"/>
    </location>
</feature>
<keyword evidence="4" id="KW-0539">Nucleus</keyword>
<gene>
    <name evidence="10" type="primary">RLR1</name>
    <name evidence="10" type="ORF">MYAM1_000214</name>
</gene>
<dbReference type="InterPro" id="IPR032302">
    <property type="entry name" value="THOC2_N"/>
</dbReference>
<dbReference type="GO" id="GO:0003729">
    <property type="term" value="F:mRNA binding"/>
    <property type="evidence" value="ECO:0007669"/>
    <property type="project" value="TreeGrafter"/>
</dbReference>
<keyword evidence="5" id="KW-0175">Coiled coil</keyword>
<dbReference type="PANTHER" id="PTHR21597">
    <property type="entry name" value="THO2 PROTEIN"/>
    <property type="match status" value="1"/>
</dbReference>
<organism evidence="10 11">
    <name type="scientific">Malassezia yamatoensis</name>
    <dbReference type="NCBI Taxonomy" id="253288"/>
    <lineage>
        <taxon>Eukaryota</taxon>
        <taxon>Fungi</taxon>
        <taxon>Dikarya</taxon>
        <taxon>Basidiomycota</taxon>
        <taxon>Ustilaginomycotina</taxon>
        <taxon>Malasseziomycetes</taxon>
        <taxon>Malasseziales</taxon>
        <taxon>Malasseziaceae</taxon>
        <taxon>Malassezia</taxon>
    </lineage>
</organism>
<comment type="similarity">
    <text evidence="2">Belongs to the THOC2 family.</text>
</comment>
<feature type="domain" description="THO complex subunit 2 N-terminal" evidence="9">
    <location>
        <begin position="208"/>
        <end position="719"/>
    </location>
</feature>
<feature type="compositionally biased region" description="Basic and acidic residues" evidence="6">
    <location>
        <begin position="1651"/>
        <end position="1727"/>
    </location>
</feature>
<dbReference type="GO" id="GO:0006406">
    <property type="term" value="P:mRNA export from nucleus"/>
    <property type="evidence" value="ECO:0007669"/>
    <property type="project" value="InterPro"/>
</dbReference>
<evidence type="ECO:0000313" key="11">
    <source>
        <dbReference type="Proteomes" id="UP001219567"/>
    </source>
</evidence>
<dbReference type="InterPro" id="IPR021726">
    <property type="entry name" value="THO_THOC2_N"/>
</dbReference>